<comment type="subcellular location">
    <subcellularLocation>
        <location evidence="1">Endoplasmic reticulum</location>
    </subcellularLocation>
</comment>
<evidence type="ECO:0000313" key="6">
    <source>
        <dbReference type="EMBL" id="KAK2092028.1"/>
    </source>
</evidence>
<reference evidence="6 7" key="1">
    <citation type="submission" date="2023-05" db="EMBL/GenBank/DDBJ databases">
        <title>B98-5 Cell Line De Novo Hybrid Assembly: An Optical Mapping Approach.</title>
        <authorList>
            <person name="Kananen K."/>
            <person name="Auerbach J.A."/>
            <person name="Kautto E."/>
            <person name="Blachly J.S."/>
        </authorList>
    </citation>
    <scope>NUCLEOTIDE SEQUENCE [LARGE SCALE GENOMIC DNA]</scope>
    <source>
        <strain evidence="6">B95-8</strain>
        <tissue evidence="6">Cell line</tissue>
    </source>
</reference>
<evidence type="ECO:0000313" key="7">
    <source>
        <dbReference type="Proteomes" id="UP001266305"/>
    </source>
</evidence>
<dbReference type="Pfam" id="PF08314">
    <property type="entry name" value="Sec39"/>
    <property type="match status" value="1"/>
</dbReference>
<proteinExistence type="predicted"/>
<dbReference type="Proteomes" id="UP001266305">
    <property type="component" value="Unassembled WGS sequence"/>
</dbReference>
<dbReference type="EMBL" id="JASSZA010000015">
    <property type="protein sequence ID" value="KAK2092028.1"/>
    <property type="molecule type" value="Genomic_DNA"/>
</dbReference>
<evidence type="ECO:0000256" key="4">
    <source>
        <dbReference type="ARBA" id="ARBA00022927"/>
    </source>
</evidence>
<dbReference type="PANTHER" id="PTHR15922:SF2">
    <property type="entry name" value="NBAS SUBUNIT OF NRZ TETHERING COMPLEX"/>
    <property type="match status" value="1"/>
</dbReference>
<keyword evidence="7" id="KW-1185">Reference proteome</keyword>
<comment type="caution">
    <text evidence="6">The sequence shown here is derived from an EMBL/GenBank/DDBJ whole genome shotgun (WGS) entry which is preliminary data.</text>
</comment>
<evidence type="ECO:0000256" key="1">
    <source>
        <dbReference type="ARBA" id="ARBA00004240"/>
    </source>
</evidence>
<keyword evidence="3" id="KW-0256">Endoplasmic reticulum</keyword>
<dbReference type="PANTHER" id="PTHR15922">
    <property type="entry name" value="NEUROBLASTOMA-AMPLIFIED SEQUENCE"/>
    <property type="match status" value="1"/>
</dbReference>
<evidence type="ECO:0000256" key="3">
    <source>
        <dbReference type="ARBA" id="ARBA00022824"/>
    </source>
</evidence>
<evidence type="ECO:0000259" key="5">
    <source>
        <dbReference type="Pfam" id="PF08314"/>
    </source>
</evidence>
<keyword evidence="2" id="KW-0813">Transport</keyword>
<gene>
    <name evidence="6" type="ORF">P7K49_028556</name>
</gene>
<protein>
    <recommendedName>
        <fullName evidence="5">Sec39 domain-containing protein</fullName>
    </recommendedName>
</protein>
<sequence length="578" mass="65708">MAKSVGQQLLQAQKQATEKGYQGKELEEEAGQCYDRIHKLSAYYYLLQQKIIPDQDQLMAVALDCVYNCERNDQLSLCYDILECLPERGYGLISDQRKFIFLMKQMIVTNFAVYYDKEKKEQWLCQKGLQLYAACLLHELDKTEVTPTLHDMVDQLEQILSVSELLEKHGLEKPVSFVKNTQSSSEEARKLMVRLTRHTGRNLMADVSKSVTNVFYQLEYTTVLPWEIHIYSKAAINAFMFRDQQPPVSESHWRTLLQDMLTMQQNVYTCLDADACYEIFTESLLCSSRLENIHLAGQMMHCSACSANLPASIAYKGKPHYRVSYEKSIDLVLAASREYFNSSTNLTDSCMDLARCCLQLITDRPPAIQEEVDLIEAVGCLEEFGVKILPLQAFFAYTPEIAVSFQVAVRLCPDRISLIKECISQSPTCYKQSTKLLGLAELLRVAGEDPEERRGQVLILLVEQALRFHDYKAANMHCQELMDTGYPESWDVCSQLGQSEGYQDLATRQELMAFALTHCPPSSIELLLTASSSLQTEILYQRVNFQIHHEGGENISASSLTSKAVQETPVVMEQYSTT</sequence>
<accession>A0ABQ9U4N7</accession>
<feature type="domain" description="Sec39" evidence="5">
    <location>
        <begin position="315"/>
        <end position="539"/>
    </location>
</feature>
<organism evidence="6 7">
    <name type="scientific">Saguinus oedipus</name>
    <name type="common">Cotton-top tamarin</name>
    <name type="synonym">Oedipomidas oedipus</name>
    <dbReference type="NCBI Taxonomy" id="9490"/>
    <lineage>
        <taxon>Eukaryota</taxon>
        <taxon>Metazoa</taxon>
        <taxon>Chordata</taxon>
        <taxon>Craniata</taxon>
        <taxon>Vertebrata</taxon>
        <taxon>Euteleostomi</taxon>
        <taxon>Mammalia</taxon>
        <taxon>Eutheria</taxon>
        <taxon>Euarchontoglires</taxon>
        <taxon>Primates</taxon>
        <taxon>Haplorrhini</taxon>
        <taxon>Platyrrhini</taxon>
        <taxon>Cebidae</taxon>
        <taxon>Callitrichinae</taxon>
        <taxon>Saguinus</taxon>
    </lineage>
</organism>
<name>A0ABQ9U4N7_SAGOE</name>
<evidence type="ECO:0000256" key="2">
    <source>
        <dbReference type="ARBA" id="ARBA00022448"/>
    </source>
</evidence>
<dbReference type="InterPro" id="IPR013244">
    <property type="entry name" value="Sec39_domain"/>
</dbReference>
<keyword evidence="4" id="KW-0653">Protein transport</keyword>